<dbReference type="AlphaFoldDB" id="A0A699V6V1"/>
<feature type="region of interest" description="Disordered" evidence="1">
    <location>
        <begin position="1"/>
        <end position="24"/>
    </location>
</feature>
<organism evidence="2">
    <name type="scientific">Tanacetum cinerariifolium</name>
    <name type="common">Dalmatian daisy</name>
    <name type="synonym">Chrysanthemum cinerariifolium</name>
    <dbReference type="NCBI Taxonomy" id="118510"/>
    <lineage>
        <taxon>Eukaryota</taxon>
        <taxon>Viridiplantae</taxon>
        <taxon>Streptophyta</taxon>
        <taxon>Embryophyta</taxon>
        <taxon>Tracheophyta</taxon>
        <taxon>Spermatophyta</taxon>
        <taxon>Magnoliopsida</taxon>
        <taxon>eudicotyledons</taxon>
        <taxon>Gunneridae</taxon>
        <taxon>Pentapetalae</taxon>
        <taxon>asterids</taxon>
        <taxon>campanulids</taxon>
        <taxon>Asterales</taxon>
        <taxon>Asteraceae</taxon>
        <taxon>Asteroideae</taxon>
        <taxon>Anthemideae</taxon>
        <taxon>Anthemidinae</taxon>
        <taxon>Tanacetum</taxon>
    </lineage>
</organism>
<gene>
    <name evidence="2" type="ORF">Tci_901045</name>
</gene>
<comment type="caution">
    <text evidence="2">The sequence shown here is derived from an EMBL/GenBank/DDBJ whole genome shotgun (WGS) entry which is preliminary data.</text>
</comment>
<dbReference type="EMBL" id="BKCJ011391406">
    <property type="protein sequence ID" value="GFD29076.1"/>
    <property type="molecule type" value="Genomic_DNA"/>
</dbReference>
<accession>A0A699V6V1</accession>
<evidence type="ECO:0000256" key="1">
    <source>
        <dbReference type="SAM" id="MobiDB-lite"/>
    </source>
</evidence>
<protein>
    <submittedName>
        <fullName evidence="2">Uncharacterized protein</fullName>
    </submittedName>
</protein>
<feature type="non-terminal residue" evidence="2">
    <location>
        <position position="1"/>
    </location>
</feature>
<name>A0A699V6V1_TANCI</name>
<feature type="compositionally biased region" description="Basic and acidic residues" evidence="1">
    <location>
        <begin position="1"/>
        <end position="10"/>
    </location>
</feature>
<evidence type="ECO:0000313" key="2">
    <source>
        <dbReference type="EMBL" id="GFD29076.1"/>
    </source>
</evidence>
<sequence length="42" mass="4593">NGSVRADEMPRGSTDPDDDNLWREGMENSSCAVIQGTSFAYL</sequence>
<reference evidence="2" key="1">
    <citation type="journal article" date="2019" name="Sci. Rep.">
        <title>Draft genome of Tanacetum cinerariifolium, the natural source of mosquito coil.</title>
        <authorList>
            <person name="Yamashiro T."/>
            <person name="Shiraishi A."/>
            <person name="Satake H."/>
            <person name="Nakayama K."/>
        </authorList>
    </citation>
    <scope>NUCLEOTIDE SEQUENCE</scope>
</reference>
<proteinExistence type="predicted"/>